<dbReference type="Gene3D" id="3.30.565.10">
    <property type="entry name" value="Histidine kinase-like ATPase, C-terminal domain"/>
    <property type="match status" value="1"/>
</dbReference>
<dbReference type="CDD" id="cd00130">
    <property type="entry name" value="PAS"/>
    <property type="match status" value="1"/>
</dbReference>
<dbReference type="EC" id="2.7.13.3" evidence="2"/>
<dbReference type="InterPro" id="IPR035965">
    <property type="entry name" value="PAS-like_dom_sf"/>
</dbReference>
<evidence type="ECO:0000256" key="2">
    <source>
        <dbReference type="ARBA" id="ARBA00012438"/>
    </source>
</evidence>
<dbReference type="CDD" id="cd00156">
    <property type="entry name" value="REC"/>
    <property type="match status" value="1"/>
</dbReference>
<evidence type="ECO:0000313" key="11">
    <source>
        <dbReference type="Proteomes" id="UP000191931"/>
    </source>
</evidence>
<dbReference type="PANTHER" id="PTHR43065:SF42">
    <property type="entry name" value="TWO-COMPONENT SENSOR PPRA"/>
    <property type="match status" value="1"/>
</dbReference>
<feature type="domain" description="Histidine kinase" evidence="6">
    <location>
        <begin position="353"/>
        <end position="576"/>
    </location>
</feature>
<proteinExistence type="predicted"/>
<dbReference type="Gene3D" id="1.10.287.130">
    <property type="match status" value="1"/>
</dbReference>
<protein>
    <recommendedName>
        <fullName evidence="2">histidine kinase</fullName>
        <ecNumber evidence="2">2.7.13.3</ecNumber>
    </recommendedName>
</protein>
<dbReference type="EMBL" id="FWEV01000106">
    <property type="protein sequence ID" value="SLM29725.1"/>
    <property type="molecule type" value="Genomic_DNA"/>
</dbReference>
<dbReference type="CDD" id="cd00082">
    <property type="entry name" value="HisKA"/>
    <property type="match status" value="1"/>
</dbReference>
<dbReference type="InterPro" id="IPR004358">
    <property type="entry name" value="Sig_transdc_His_kin-like_C"/>
</dbReference>
<evidence type="ECO:0000256" key="5">
    <source>
        <dbReference type="SAM" id="Coils"/>
    </source>
</evidence>
<evidence type="ECO:0000256" key="1">
    <source>
        <dbReference type="ARBA" id="ARBA00000085"/>
    </source>
</evidence>
<keyword evidence="11" id="KW-1185">Reference proteome</keyword>
<evidence type="ECO:0000256" key="4">
    <source>
        <dbReference type="PROSITE-ProRule" id="PRU00169"/>
    </source>
</evidence>
<sequence>MVVSSDFEDLFANENPEHLQHDTTHSNDNEKKPDIWKILVVDDEADIHMVTRLALSNFEFENHTIEILSAYSEAEAKEILHQHPDIAMVFMDVVMESHDSGFQLVNYIRDDLDNQNIRIVIRTGQPGNAKEQELFRRYRIDDYKIKTELTSERLLSTAVSCLKTYDMLIKKEFSQNKLEQTLEEQNALLQNVNARLIDEIRKRETTEQKLKNSEKKFRMLYENLDVTLKSITDGVISTDRHDRIILMNKMAETLTGWEVKDALNRDLYKVFNITRKPGSSLAKAEMESEDQILLTSREGTQKIIEFSSSPIKNDTGEASGNAIIFRDITEKIQMGGQLARAQRMESLGLLAGGIAHDFNNILASILGFTELLMFDAPKGSRMEEYLTEIFTAGKRAKELVKQILAFARQTGDTLQPVQIHLIAKETLKLIRSSIPTTIAIQSNIKSSGLAMANPTQIHQIFMNLFTNAAHAMDEHGGVLTVTMMDENIAPGTKGAPIKLKPGQYIKITVEDTGTGIPPEIIHSIFEPYFTTKQIGEGTGMGLALVHGIIENYKGSITVESEMGKGTVFTVYIPATTFDSKQNTELSEKKTYSGSGRVLFVDDEAAIVKVGKLLLEKNGYHVSSTTSSLDALEMFTKKPDAFDLIITDMTMPHMTGDVLAEKIMKIRPELPIILCTGYNKRLSKEQAFKIGFKEYIKKPFDKDILLKTVKSVLNSKNK</sequence>
<evidence type="ECO:0000259" key="7">
    <source>
        <dbReference type="PROSITE" id="PS50110"/>
    </source>
</evidence>
<feature type="domain" description="Response regulatory" evidence="7">
    <location>
        <begin position="596"/>
        <end position="712"/>
    </location>
</feature>
<feature type="coiled-coil region" evidence="5">
    <location>
        <begin position="171"/>
        <end position="223"/>
    </location>
</feature>
<evidence type="ECO:0000259" key="8">
    <source>
        <dbReference type="PROSITE" id="PS50112"/>
    </source>
</evidence>
<dbReference type="OrthoDB" id="5409350at2"/>
<dbReference type="SUPFAM" id="SSF47384">
    <property type="entry name" value="Homodimeric domain of signal transducing histidine kinase"/>
    <property type="match status" value="1"/>
</dbReference>
<dbReference type="InterPro" id="IPR011006">
    <property type="entry name" value="CheY-like_superfamily"/>
</dbReference>
<dbReference type="SMART" id="SM00091">
    <property type="entry name" value="PAS"/>
    <property type="match status" value="1"/>
</dbReference>
<evidence type="ECO:0000313" key="10">
    <source>
        <dbReference type="EMBL" id="SLM29725.1"/>
    </source>
</evidence>
<dbReference type="PANTHER" id="PTHR43065">
    <property type="entry name" value="SENSOR HISTIDINE KINASE"/>
    <property type="match status" value="1"/>
</dbReference>
<organism evidence="10 11">
    <name type="scientific">Desulfamplus magnetovallimortis</name>
    <dbReference type="NCBI Taxonomy" id="1246637"/>
    <lineage>
        <taxon>Bacteria</taxon>
        <taxon>Pseudomonadati</taxon>
        <taxon>Thermodesulfobacteriota</taxon>
        <taxon>Desulfobacteria</taxon>
        <taxon>Desulfobacterales</taxon>
        <taxon>Desulfobacteraceae</taxon>
        <taxon>Desulfamplus</taxon>
    </lineage>
</organism>
<dbReference type="SMART" id="SM00387">
    <property type="entry name" value="HATPase_c"/>
    <property type="match status" value="1"/>
</dbReference>
<dbReference type="SMART" id="SM00388">
    <property type="entry name" value="HisKA"/>
    <property type="match status" value="1"/>
</dbReference>
<evidence type="ECO:0000256" key="3">
    <source>
        <dbReference type="ARBA" id="ARBA00022553"/>
    </source>
</evidence>
<dbReference type="SUPFAM" id="SSF52172">
    <property type="entry name" value="CheY-like"/>
    <property type="match status" value="2"/>
</dbReference>
<dbReference type="PROSITE" id="PS50109">
    <property type="entry name" value="HIS_KIN"/>
    <property type="match status" value="1"/>
</dbReference>
<feature type="domain" description="Response regulatory" evidence="7">
    <location>
        <begin position="37"/>
        <end position="161"/>
    </location>
</feature>
<reference evidence="10 11" key="1">
    <citation type="submission" date="2017-03" db="EMBL/GenBank/DDBJ databases">
        <authorList>
            <person name="Afonso C.L."/>
            <person name="Miller P.J."/>
            <person name="Scott M.A."/>
            <person name="Spackman E."/>
            <person name="Goraichik I."/>
            <person name="Dimitrov K.M."/>
            <person name="Suarez D.L."/>
            <person name="Swayne D.E."/>
        </authorList>
    </citation>
    <scope>NUCLEOTIDE SEQUENCE [LARGE SCALE GENOMIC DNA]</scope>
    <source>
        <strain evidence="10">PRJEB14757</strain>
    </source>
</reference>
<dbReference type="Pfam" id="PF00072">
    <property type="entry name" value="Response_reg"/>
    <property type="match status" value="1"/>
</dbReference>
<evidence type="ECO:0000259" key="6">
    <source>
        <dbReference type="PROSITE" id="PS50109"/>
    </source>
</evidence>
<dbReference type="STRING" id="1246637.MTBBW1_1940052"/>
<keyword evidence="3 4" id="KW-0597">Phosphoprotein</keyword>
<feature type="domain" description="PAC" evidence="9">
    <location>
        <begin position="286"/>
        <end position="340"/>
    </location>
</feature>
<dbReference type="Gene3D" id="3.40.50.2300">
    <property type="match status" value="2"/>
</dbReference>
<comment type="catalytic activity">
    <reaction evidence="1">
        <text>ATP + protein L-histidine = ADP + protein N-phospho-L-histidine.</text>
        <dbReference type="EC" id="2.7.13.3"/>
    </reaction>
</comment>
<dbReference type="InterPro" id="IPR000700">
    <property type="entry name" value="PAS-assoc_C"/>
</dbReference>
<dbReference type="Pfam" id="PF00512">
    <property type="entry name" value="HisKA"/>
    <property type="match status" value="1"/>
</dbReference>
<dbReference type="InterPro" id="IPR036890">
    <property type="entry name" value="HATPase_C_sf"/>
</dbReference>
<dbReference type="PROSITE" id="PS50112">
    <property type="entry name" value="PAS"/>
    <property type="match status" value="1"/>
</dbReference>
<dbReference type="PRINTS" id="PR00344">
    <property type="entry name" value="BCTRLSENSOR"/>
</dbReference>
<accession>A0A1W1HBF7</accession>
<dbReference type="PROSITE" id="PS50113">
    <property type="entry name" value="PAC"/>
    <property type="match status" value="1"/>
</dbReference>
<dbReference type="GO" id="GO:0000155">
    <property type="term" value="F:phosphorelay sensor kinase activity"/>
    <property type="evidence" value="ECO:0007669"/>
    <property type="project" value="InterPro"/>
</dbReference>
<dbReference type="InterPro" id="IPR036097">
    <property type="entry name" value="HisK_dim/P_sf"/>
</dbReference>
<dbReference type="PROSITE" id="PS50110">
    <property type="entry name" value="RESPONSE_REGULATORY"/>
    <property type="match status" value="2"/>
</dbReference>
<dbReference type="Gene3D" id="3.30.450.20">
    <property type="entry name" value="PAS domain"/>
    <property type="match status" value="1"/>
</dbReference>
<name>A0A1W1HBF7_9BACT</name>
<dbReference type="InterPro" id="IPR000014">
    <property type="entry name" value="PAS"/>
</dbReference>
<dbReference type="Proteomes" id="UP000191931">
    <property type="component" value="Unassembled WGS sequence"/>
</dbReference>
<evidence type="ECO:0000259" key="9">
    <source>
        <dbReference type="PROSITE" id="PS50113"/>
    </source>
</evidence>
<dbReference type="SUPFAM" id="SSF55785">
    <property type="entry name" value="PYP-like sensor domain (PAS domain)"/>
    <property type="match status" value="1"/>
</dbReference>
<dbReference type="InterPro" id="IPR003594">
    <property type="entry name" value="HATPase_dom"/>
</dbReference>
<feature type="modified residue" description="4-aspartylphosphate" evidence="4">
    <location>
        <position position="647"/>
    </location>
</feature>
<gene>
    <name evidence="10" type="ORF">MTBBW1_1940052</name>
</gene>
<dbReference type="SMART" id="SM00448">
    <property type="entry name" value="REC"/>
    <property type="match status" value="2"/>
</dbReference>
<keyword evidence="10" id="KW-0808">Transferase</keyword>
<feature type="domain" description="PAS" evidence="8">
    <location>
        <begin position="213"/>
        <end position="273"/>
    </location>
</feature>
<feature type="modified residue" description="4-aspartylphosphate" evidence="4">
    <location>
        <position position="92"/>
    </location>
</feature>
<keyword evidence="5" id="KW-0175">Coiled coil</keyword>
<dbReference type="NCBIfam" id="TIGR00229">
    <property type="entry name" value="sensory_box"/>
    <property type="match status" value="1"/>
</dbReference>
<dbReference type="AlphaFoldDB" id="A0A1W1HBF7"/>
<dbReference type="RefSeq" id="WP_080806858.1">
    <property type="nucleotide sequence ID" value="NZ_LT828555.1"/>
</dbReference>
<dbReference type="SUPFAM" id="SSF55874">
    <property type="entry name" value="ATPase domain of HSP90 chaperone/DNA topoisomerase II/histidine kinase"/>
    <property type="match status" value="1"/>
</dbReference>
<dbReference type="Pfam" id="PF13426">
    <property type="entry name" value="PAS_9"/>
    <property type="match status" value="1"/>
</dbReference>
<dbReference type="InterPro" id="IPR003661">
    <property type="entry name" value="HisK_dim/P_dom"/>
</dbReference>
<dbReference type="InterPro" id="IPR005467">
    <property type="entry name" value="His_kinase_dom"/>
</dbReference>
<dbReference type="InterPro" id="IPR001789">
    <property type="entry name" value="Sig_transdc_resp-reg_receiver"/>
</dbReference>
<keyword evidence="10" id="KW-0418">Kinase</keyword>
<dbReference type="Pfam" id="PF02518">
    <property type="entry name" value="HATPase_c"/>
    <property type="match status" value="1"/>
</dbReference>